<organism evidence="10">
    <name type="scientific">Anopheles sinensis</name>
    <name type="common">Mosquito</name>
    <dbReference type="NCBI Taxonomy" id="74873"/>
    <lineage>
        <taxon>Eukaryota</taxon>
        <taxon>Metazoa</taxon>
        <taxon>Ecdysozoa</taxon>
        <taxon>Arthropoda</taxon>
        <taxon>Hexapoda</taxon>
        <taxon>Insecta</taxon>
        <taxon>Pterygota</taxon>
        <taxon>Neoptera</taxon>
        <taxon>Endopterygota</taxon>
        <taxon>Diptera</taxon>
        <taxon>Nematocera</taxon>
        <taxon>Culicoidea</taxon>
        <taxon>Culicidae</taxon>
        <taxon>Anophelinae</taxon>
        <taxon>Anopheles</taxon>
    </lineage>
</organism>
<dbReference type="EMBL" id="ATLV01021385">
    <property type="status" value="NOT_ANNOTATED_CDS"/>
    <property type="molecule type" value="Genomic_DNA"/>
</dbReference>
<dbReference type="InterPro" id="IPR036236">
    <property type="entry name" value="Znf_C2H2_sf"/>
</dbReference>
<evidence type="ECO:0000256" key="8">
    <source>
        <dbReference type="SAM" id="MobiDB-lite"/>
    </source>
</evidence>
<feature type="region of interest" description="Disordered" evidence="8">
    <location>
        <begin position="190"/>
        <end position="213"/>
    </location>
</feature>
<reference evidence="10 12" key="1">
    <citation type="journal article" date="2014" name="BMC Genomics">
        <title>Genome sequence of Anopheles sinensis provides insight into genetics basis of mosquito competence for malaria parasites.</title>
        <authorList>
            <person name="Zhou D."/>
            <person name="Zhang D."/>
            <person name="Ding G."/>
            <person name="Shi L."/>
            <person name="Hou Q."/>
            <person name="Ye Y."/>
            <person name="Xu Y."/>
            <person name="Zhou H."/>
            <person name="Xiong C."/>
            <person name="Li S."/>
            <person name="Yu J."/>
            <person name="Hong S."/>
            <person name="Yu X."/>
            <person name="Zou P."/>
            <person name="Chen C."/>
            <person name="Chang X."/>
            <person name="Wang W."/>
            <person name="Lv Y."/>
            <person name="Sun Y."/>
            <person name="Ma L."/>
            <person name="Shen B."/>
            <person name="Zhu C."/>
        </authorList>
    </citation>
    <scope>NUCLEOTIDE SEQUENCE [LARGE SCALE GENOMIC DNA]</scope>
</reference>
<feature type="domain" description="C2H2-type" evidence="9">
    <location>
        <begin position="394"/>
        <end position="421"/>
    </location>
</feature>
<sequence length="525" mass="58481">METTSELPSYYYLQPSKNSDGEDEEELFDSNGIHITSEYLNDAVAKSMSDRYTVVSDSPDGSSYKCNECNQMLHNTGHLVGHIVVHTGENPYVCSLCQRSFVNSTRLKLHLRVHCIQKPQPGLTVTRITKSPQTSTVPTSLSTAEGAEADHGEVPESERTFRCIECEQVFPKDELYRHMKQHLLEKNIFAQKPNNSDPAVNETSTDQQDGCSGSIKVSSEVELVPIRKPDAIANKKKIVENPILCGLLMRESNEPPPLNVATVELDSPGEEEEDDHGKDPGLVEDMNQLSEMVPSPEDAGLDSGGAGGFIISSVATVDQKFLESLAQMELQARTPELEELPMDDMLLENCGPNESNGQKHAGSATVCGLCGKSFHEPFGLRQHMRIMHAETKPFKCPECKKTFAQERSMYIHLRVHISQRPFICIVCYKTFTRSTALNGHMSCHAHDTIKCLECGELVTNISNYAKHVETRHPNFPNFLDQIRTDRPEHERSKILRRILMSNMASNSGNEQPGETLLKVEPTGVD</sequence>
<dbReference type="GO" id="GO:0008270">
    <property type="term" value="F:zinc ion binding"/>
    <property type="evidence" value="ECO:0007669"/>
    <property type="project" value="UniProtKB-KW"/>
</dbReference>
<evidence type="ECO:0000313" key="12">
    <source>
        <dbReference type="Proteomes" id="UP000030765"/>
    </source>
</evidence>
<dbReference type="GO" id="GO:0000981">
    <property type="term" value="F:DNA-binding transcription factor activity, RNA polymerase II-specific"/>
    <property type="evidence" value="ECO:0007669"/>
    <property type="project" value="TreeGrafter"/>
</dbReference>
<name>A0A084W880_ANOSI</name>
<dbReference type="STRING" id="74873.A0A084W880"/>
<dbReference type="VEuPathDB" id="VectorBase:ASIC014423"/>
<dbReference type="EMBL" id="KE525317">
    <property type="protein sequence ID" value="KFB46424.1"/>
    <property type="molecule type" value="Genomic_DNA"/>
</dbReference>
<dbReference type="FunFam" id="3.30.160.60:FF:000086">
    <property type="entry name" value="transcription factor E4F1 isoform X1"/>
    <property type="match status" value="1"/>
</dbReference>
<feature type="domain" description="C2H2-type" evidence="9">
    <location>
        <begin position="64"/>
        <end position="91"/>
    </location>
</feature>
<protein>
    <submittedName>
        <fullName evidence="10">AGAP008135-PA-like protein</fullName>
    </submittedName>
</protein>
<keyword evidence="5" id="KW-0862">Zinc</keyword>
<keyword evidence="4 7" id="KW-0863">Zinc-finger</keyword>
<dbReference type="FunFam" id="3.30.160.60:FF:000671">
    <property type="entry name" value="Zinc finger protein 26"/>
    <property type="match status" value="1"/>
</dbReference>
<evidence type="ECO:0000313" key="11">
    <source>
        <dbReference type="EnsemblMetazoa" id="ASIC014423-PA"/>
    </source>
</evidence>
<evidence type="ECO:0000256" key="3">
    <source>
        <dbReference type="ARBA" id="ARBA00022737"/>
    </source>
</evidence>
<accession>A0A084W880</accession>
<dbReference type="PANTHER" id="PTHR24394:SF44">
    <property type="entry name" value="ZINC FINGER PROTEIN 271-LIKE"/>
    <property type="match status" value="1"/>
</dbReference>
<dbReference type="OMA" id="HMRIMHA"/>
<dbReference type="Pfam" id="PF13912">
    <property type="entry name" value="zf-C2H2_6"/>
    <property type="match status" value="1"/>
</dbReference>
<dbReference type="GO" id="GO:0005634">
    <property type="term" value="C:nucleus"/>
    <property type="evidence" value="ECO:0007669"/>
    <property type="project" value="UniProtKB-SubCell"/>
</dbReference>
<dbReference type="PROSITE" id="PS50157">
    <property type="entry name" value="ZINC_FINGER_C2H2_2"/>
    <property type="match status" value="5"/>
</dbReference>
<dbReference type="PROSITE" id="PS00028">
    <property type="entry name" value="ZINC_FINGER_C2H2_1"/>
    <property type="match status" value="6"/>
</dbReference>
<evidence type="ECO:0000256" key="1">
    <source>
        <dbReference type="ARBA" id="ARBA00004123"/>
    </source>
</evidence>
<feature type="region of interest" description="Disordered" evidence="8">
    <location>
        <begin position="1"/>
        <end position="25"/>
    </location>
</feature>
<proteinExistence type="predicted"/>
<dbReference type="AlphaFoldDB" id="A0A084W880"/>
<dbReference type="VEuPathDB" id="VectorBase:ASIS012684"/>
<dbReference type="SUPFAM" id="SSF57667">
    <property type="entry name" value="beta-beta-alpha zinc fingers"/>
    <property type="match status" value="3"/>
</dbReference>
<feature type="compositionally biased region" description="Polar residues" evidence="8">
    <location>
        <begin position="129"/>
        <end position="143"/>
    </location>
</feature>
<feature type="compositionally biased region" description="Polar residues" evidence="8">
    <location>
        <begin position="192"/>
        <end position="213"/>
    </location>
</feature>
<feature type="region of interest" description="Disordered" evidence="8">
    <location>
        <begin position="129"/>
        <end position="154"/>
    </location>
</feature>
<evidence type="ECO:0000256" key="7">
    <source>
        <dbReference type="PROSITE-ProRule" id="PRU00042"/>
    </source>
</evidence>
<evidence type="ECO:0000313" key="10">
    <source>
        <dbReference type="EMBL" id="KFB46424.1"/>
    </source>
</evidence>
<dbReference type="EnsemblMetazoa" id="ASIC014423-RA">
    <property type="protein sequence ID" value="ASIC014423-PA"/>
    <property type="gene ID" value="ASIC014423"/>
</dbReference>
<dbReference type="SMART" id="SM00355">
    <property type="entry name" value="ZnF_C2H2"/>
    <property type="match status" value="7"/>
</dbReference>
<evidence type="ECO:0000256" key="5">
    <source>
        <dbReference type="ARBA" id="ARBA00022833"/>
    </source>
</evidence>
<feature type="domain" description="C2H2-type" evidence="9">
    <location>
        <begin position="365"/>
        <end position="393"/>
    </location>
</feature>
<gene>
    <name evidence="10" type="ORF">ZHAS_00014423</name>
</gene>
<keyword evidence="2" id="KW-0479">Metal-binding</keyword>
<keyword evidence="3" id="KW-0677">Repeat</keyword>
<dbReference type="Gene3D" id="3.30.160.60">
    <property type="entry name" value="Classic Zinc Finger"/>
    <property type="match status" value="5"/>
</dbReference>
<keyword evidence="12" id="KW-1185">Reference proteome</keyword>
<feature type="region of interest" description="Disordered" evidence="8">
    <location>
        <begin position="504"/>
        <end position="525"/>
    </location>
</feature>
<dbReference type="InterPro" id="IPR013087">
    <property type="entry name" value="Znf_C2H2_type"/>
</dbReference>
<dbReference type="OrthoDB" id="654211at2759"/>
<reference evidence="11" key="2">
    <citation type="submission" date="2020-05" db="UniProtKB">
        <authorList>
            <consortium name="EnsemblMetazoa"/>
        </authorList>
    </citation>
    <scope>IDENTIFICATION</scope>
</reference>
<comment type="subcellular location">
    <subcellularLocation>
        <location evidence="1">Nucleus</location>
    </subcellularLocation>
</comment>
<evidence type="ECO:0000259" key="9">
    <source>
        <dbReference type="PROSITE" id="PS50157"/>
    </source>
</evidence>
<dbReference type="Proteomes" id="UP000030765">
    <property type="component" value="Unassembled WGS sequence"/>
</dbReference>
<evidence type="ECO:0000256" key="4">
    <source>
        <dbReference type="ARBA" id="ARBA00022771"/>
    </source>
</evidence>
<dbReference type="Pfam" id="PF00096">
    <property type="entry name" value="zf-C2H2"/>
    <property type="match status" value="3"/>
</dbReference>
<feature type="domain" description="C2H2-type" evidence="9">
    <location>
        <begin position="422"/>
        <end position="449"/>
    </location>
</feature>
<feature type="domain" description="C2H2-type" evidence="9">
    <location>
        <begin position="92"/>
        <end position="119"/>
    </location>
</feature>
<dbReference type="PANTHER" id="PTHR24394">
    <property type="entry name" value="ZINC FINGER PROTEIN"/>
    <property type="match status" value="1"/>
</dbReference>
<evidence type="ECO:0000256" key="6">
    <source>
        <dbReference type="ARBA" id="ARBA00023242"/>
    </source>
</evidence>
<keyword evidence="6" id="KW-0539">Nucleus</keyword>
<evidence type="ECO:0000256" key="2">
    <source>
        <dbReference type="ARBA" id="ARBA00022723"/>
    </source>
</evidence>